<feature type="domain" description="STAS" evidence="7">
    <location>
        <begin position="472"/>
        <end position="586"/>
    </location>
</feature>
<gene>
    <name evidence="8" type="ORF">FBY41_4316</name>
</gene>
<sequence length="601" mass="62444">MSDEPVGDEAAGATAPLTRRARREQERGKRRKIRVRPEASRRPDRKGLRRDATAGLVLGIESVPDGLASGLLAGVNPLAGLYAYLFGMVGAAFVTSSTFMAVQATGAMALVVADAGLGSSPDPERTLYTLAVLTGIIMIAAGLLRGGTLLRFVPTAVMTGFVTAVGVNIVLGQLGAFTGAELEGSGRVAKTMDLLLHPGQIDLPSLLVGVVTMAGIVLLQRTRLGAMGLVVAVVIGSALAAWVNWAFGAEVQIVSDIADVPHSLPTPVLPSLSDVPDLIVPALSLAFIGLVQGAAVSAAIPNPDGRVSDPTRDFVGQGVGNIVAGLFRGMPVGGSMSASALVAASGARSRFALLFAGGVMAIVLLAFADVVGLVAMPALAALLIIVGAGAIKPARVRSVIKTGRLQTVVLGVTFVLTLVVPVQYAVLLGVALAIVLHVVEQSNRIRVTRLLIEDDGRMREVDPPPTVPAHAVVVLQPYGSLFFASAPTLRDRLPVADANSEGSVVILRMRGIDEIGLSLIGVLKEYAASLAAHDCSLILTLGNDRVLGQLRHEGLVDALGEGNVYMGTEWRGETVRRAYREALERVDTPGNRPPTEPLDLG</sequence>
<evidence type="ECO:0000256" key="1">
    <source>
        <dbReference type="ARBA" id="ARBA00004141"/>
    </source>
</evidence>
<comment type="caution">
    <text evidence="8">The sequence shown here is derived from an EMBL/GenBank/DDBJ whole genome shotgun (WGS) entry which is preliminary data.</text>
</comment>
<dbReference type="Proteomes" id="UP000316747">
    <property type="component" value="Unassembled WGS sequence"/>
</dbReference>
<dbReference type="AlphaFoldDB" id="A0A543HGN9"/>
<evidence type="ECO:0000313" key="9">
    <source>
        <dbReference type="Proteomes" id="UP000316747"/>
    </source>
</evidence>
<evidence type="ECO:0000259" key="7">
    <source>
        <dbReference type="PROSITE" id="PS50801"/>
    </source>
</evidence>
<keyword evidence="2 6" id="KW-0812">Transmembrane</keyword>
<feature type="transmembrane region" description="Helical" evidence="6">
    <location>
        <begin position="351"/>
        <end position="368"/>
    </location>
</feature>
<evidence type="ECO:0000256" key="4">
    <source>
        <dbReference type="ARBA" id="ARBA00023136"/>
    </source>
</evidence>
<dbReference type="InterPro" id="IPR001902">
    <property type="entry name" value="SLC26A/SulP_fam"/>
</dbReference>
<evidence type="ECO:0000256" key="5">
    <source>
        <dbReference type="SAM" id="MobiDB-lite"/>
    </source>
</evidence>
<dbReference type="GO" id="GO:0055085">
    <property type="term" value="P:transmembrane transport"/>
    <property type="evidence" value="ECO:0007669"/>
    <property type="project" value="InterPro"/>
</dbReference>
<proteinExistence type="predicted"/>
<dbReference type="OrthoDB" id="9771198at2"/>
<dbReference type="GO" id="GO:0016020">
    <property type="term" value="C:membrane"/>
    <property type="evidence" value="ECO:0007669"/>
    <property type="project" value="UniProtKB-SubCell"/>
</dbReference>
<comment type="subcellular location">
    <subcellularLocation>
        <location evidence="1">Membrane</location>
        <topology evidence="1">Multi-pass membrane protein</topology>
    </subcellularLocation>
</comment>
<dbReference type="Gene3D" id="3.30.750.24">
    <property type="entry name" value="STAS domain"/>
    <property type="match status" value="1"/>
</dbReference>
<accession>A0A543HGN9</accession>
<dbReference type="PROSITE" id="PS50801">
    <property type="entry name" value="STAS"/>
    <property type="match status" value="1"/>
</dbReference>
<dbReference type="Pfam" id="PF01740">
    <property type="entry name" value="STAS"/>
    <property type="match status" value="1"/>
</dbReference>
<feature type="transmembrane region" description="Helical" evidence="6">
    <location>
        <begin position="126"/>
        <end position="144"/>
    </location>
</feature>
<dbReference type="PANTHER" id="PTHR11814">
    <property type="entry name" value="SULFATE TRANSPORTER"/>
    <property type="match status" value="1"/>
</dbReference>
<dbReference type="InterPro" id="IPR036513">
    <property type="entry name" value="STAS_dom_sf"/>
</dbReference>
<feature type="transmembrane region" description="Helical" evidence="6">
    <location>
        <begin position="412"/>
        <end position="439"/>
    </location>
</feature>
<feature type="transmembrane region" description="Helical" evidence="6">
    <location>
        <begin position="278"/>
        <end position="300"/>
    </location>
</feature>
<dbReference type="InterPro" id="IPR002645">
    <property type="entry name" value="STAS_dom"/>
</dbReference>
<feature type="transmembrane region" description="Helical" evidence="6">
    <location>
        <begin position="81"/>
        <end position="106"/>
    </location>
</feature>
<feature type="compositionally biased region" description="Basic and acidic residues" evidence="5">
    <location>
        <begin position="35"/>
        <end position="47"/>
    </location>
</feature>
<keyword evidence="9" id="KW-1185">Reference proteome</keyword>
<evidence type="ECO:0000256" key="3">
    <source>
        <dbReference type="ARBA" id="ARBA00022989"/>
    </source>
</evidence>
<feature type="transmembrane region" description="Helical" evidence="6">
    <location>
        <begin position="374"/>
        <end position="391"/>
    </location>
</feature>
<feature type="transmembrane region" description="Helical" evidence="6">
    <location>
        <begin position="226"/>
        <end position="247"/>
    </location>
</feature>
<keyword evidence="4 6" id="KW-0472">Membrane</keyword>
<keyword evidence="3 6" id="KW-1133">Transmembrane helix</keyword>
<dbReference type="CDD" id="cd07042">
    <property type="entry name" value="STAS_SulP_like_sulfate_transporter"/>
    <property type="match status" value="1"/>
</dbReference>
<feature type="region of interest" description="Disordered" evidence="5">
    <location>
        <begin position="1"/>
        <end position="47"/>
    </location>
</feature>
<organism evidence="8 9">
    <name type="scientific">Humibacillus xanthopallidus</name>
    <dbReference type="NCBI Taxonomy" id="412689"/>
    <lineage>
        <taxon>Bacteria</taxon>
        <taxon>Bacillati</taxon>
        <taxon>Actinomycetota</taxon>
        <taxon>Actinomycetes</taxon>
        <taxon>Micrococcales</taxon>
        <taxon>Intrasporangiaceae</taxon>
        <taxon>Humibacillus</taxon>
    </lineage>
</organism>
<evidence type="ECO:0000313" key="8">
    <source>
        <dbReference type="EMBL" id="TQM57488.1"/>
    </source>
</evidence>
<dbReference type="EMBL" id="VFPM01000004">
    <property type="protein sequence ID" value="TQM57488.1"/>
    <property type="molecule type" value="Genomic_DNA"/>
</dbReference>
<dbReference type="RefSeq" id="WP_141846965.1">
    <property type="nucleotide sequence ID" value="NZ_VFPM01000004.1"/>
</dbReference>
<evidence type="ECO:0000256" key="6">
    <source>
        <dbReference type="SAM" id="Phobius"/>
    </source>
</evidence>
<name>A0A543HGN9_9MICO</name>
<reference evidence="8 9" key="1">
    <citation type="submission" date="2019-06" db="EMBL/GenBank/DDBJ databases">
        <title>Genome sequencing of plant associated microbes to promote plant fitness in Sorghum bicolor and Oryza sativa.</title>
        <authorList>
            <person name="Coleman-Derr D."/>
        </authorList>
    </citation>
    <scope>NUCLEOTIDE SEQUENCE [LARGE SCALE GENOMIC DNA]</scope>
    <source>
        <strain evidence="8 9">KV-663</strain>
    </source>
</reference>
<protein>
    <submittedName>
        <fullName evidence="8">SulP family sulfate permease</fullName>
    </submittedName>
</protein>
<evidence type="ECO:0000256" key="2">
    <source>
        <dbReference type="ARBA" id="ARBA00022692"/>
    </source>
</evidence>
<dbReference type="InterPro" id="IPR011547">
    <property type="entry name" value="SLC26A/SulP_dom"/>
</dbReference>
<dbReference type="Pfam" id="PF00916">
    <property type="entry name" value="Sulfate_transp"/>
    <property type="match status" value="1"/>
</dbReference>
<feature type="transmembrane region" description="Helical" evidence="6">
    <location>
        <begin position="200"/>
        <end position="219"/>
    </location>
</feature>
<dbReference type="SUPFAM" id="SSF52091">
    <property type="entry name" value="SpoIIaa-like"/>
    <property type="match status" value="1"/>
</dbReference>
<feature type="transmembrane region" description="Helical" evidence="6">
    <location>
        <begin position="156"/>
        <end position="180"/>
    </location>
</feature>